<evidence type="ECO:0000313" key="6">
    <source>
        <dbReference type="Proteomes" id="UP000001037"/>
    </source>
</evidence>
<dbReference type="SUPFAM" id="SSF53597">
    <property type="entry name" value="Dihydrofolate reductase-like"/>
    <property type="match status" value="1"/>
</dbReference>
<dbReference type="InParanoid" id="G0EG18"/>
<keyword evidence="6" id="KW-1185">Reference proteome</keyword>
<evidence type="ECO:0000256" key="3">
    <source>
        <dbReference type="ARBA" id="ARBA00023002"/>
    </source>
</evidence>
<protein>
    <submittedName>
        <fullName evidence="5">Bifunctional deaminase-reductase domain protein</fullName>
    </submittedName>
</protein>
<organism evidence="5 6">
    <name type="scientific">Pyrolobus fumarii (strain DSM 11204 / 1A)</name>
    <dbReference type="NCBI Taxonomy" id="694429"/>
    <lineage>
        <taxon>Archaea</taxon>
        <taxon>Thermoproteota</taxon>
        <taxon>Thermoprotei</taxon>
        <taxon>Desulfurococcales</taxon>
        <taxon>Pyrodictiaceae</taxon>
        <taxon>Pyrolobus</taxon>
    </lineage>
</organism>
<feature type="domain" description="Bacterial bifunctional deaminase-reductase C-terminal" evidence="4">
    <location>
        <begin position="5"/>
        <end position="211"/>
    </location>
</feature>
<name>G0EG18_PYRF1</name>
<dbReference type="InterPro" id="IPR050765">
    <property type="entry name" value="Riboflavin_Biosynth_HTPR"/>
</dbReference>
<dbReference type="eggNOG" id="arCOG01484">
    <property type="taxonomic scope" value="Archaea"/>
</dbReference>
<proteinExistence type="predicted"/>
<evidence type="ECO:0000256" key="2">
    <source>
        <dbReference type="ARBA" id="ARBA00022857"/>
    </source>
</evidence>
<dbReference type="PANTHER" id="PTHR38011:SF7">
    <property type="entry name" value="2,5-DIAMINO-6-RIBOSYLAMINO-4(3H)-PYRIMIDINONE 5'-PHOSPHATE REDUCTASE"/>
    <property type="match status" value="1"/>
</dbReference>
<gene>
    <name evidence="5" type="ordered locus">Pyrfu_0394</name>
</gene>
<evidence type="ECO:0000313" key="5">
    <source>
        <dbReference type="EMBL" id="AEM38266.1"/>
    </source>
</evidence>
<accession>G0EG18</accession>
<dbReference type="InterPro" id="IPR002734">
    <property type="entry name" value="RibDG_C"/>
</dbReference>
<sequence>MYERPFVLHFSTMTIDGRIASATGYSILSCKFDKLRLYLLRGMVNAVMVGASTVNIDNPRLARRIGDVKPYYRVVVDGRLSTSPNARVYNDTSVPTIVFTGGSAPREKIEELRRRGVEVVVVGEGHRVNLGDALRILLENYGVKRVLVEGGGVLAHSLHRERLVDELRVTIAPVLFAAGRSIVDDPEGRGFTEWPASPRLSLECHEVCPCGHCIHLVYRVRDAQCCPVSTPPPRCLADRILRAARL</sequence>
<dbReference type="KEGG" id="pfm:Pyrfu_0394"/>
<dbReference type="GO" id="GO:0009231">
    <property type="term" value="P:riboflavin biosynthetic process"/>
    <property type="evidence" value="ECO:0007669"/>
    <property type="project" value="InterPro"/>
</dbReference>
<dbReference type="STRING" id="694429.Pyrfu_0394"/>
<dbReference type="Pfam" id="PF01872">
    <property type="entry name" value="RibD_C"/>
    <property type="match status" value="1"/>
</dbReference>
<reference evidence="5 6" key="1">
    <citation type="journal article" date="2011" name="Stand. Genomic Sci.">
        <title>Complete genome sequence of the hyperthermophilic chemolithoautotroph Pyrolobus fumarii type strain (1A).</title>
        <authorList>
            <person name="Anderson I."/>
            <person name="Goker M."/>
            <person name="Nolan M."/>
            <person name="Lucas S."/>
            <person name="Hammon N."/>
            <person name="Deshpande S."/>
            <person name="Cheng J.F."/>
            <person name="Tapia R."/>
            <person name="Han C."/>
            <person name="Goodwin L."/>
            <person name="Pitluck S."/>
            <person name="Huntemann M."/>
            <person name="Liolios K."/>
            <person name="Ivanova N."/>
            <person name="Pagani I."/>
            <person name="Mavromatis K."/>
            <person name="Ovchinikova G."/>
            <person name="Pati A."/>
            <person name="Chen A."/>
            <person name="Palaniappan K."/>
            <person name="Land M."/>
            <person name="Hauser L."/>
            <person name="Brambilla E.M."/>
            <person name="Huber H."/>
            <person name="Yasawong M."/>
            <person name="Rohde M."/>
            <person name="Spring S."/>
            <person name="Abt B."/>
            <person name="Sikorski J."/>
            <person name="Wirth R."/>
            <person name="Detter J.C."/>
            <person name="Woyke T."/>
            <person name="Bristow J."/>
            <person name="Eisen J.A."/>
            <person name="Markowitz V."/>
            <person name="Hugenholtz P."/>
            <person name="Kyrpides N.C."/>
            <person name="Klenk H.P."/>
            <person name="Lapidus A."/>
        </authorList>
    </citation>
    <scope>NUCLEOTIDE SEQUENCE [LARGE SCALE GENOMIC DNA]</scope>
    <source>
        <strain evidence="6">DSM 11204 / 1A</strain>
    </source>
</reference>
<dbReference type="PANTHER" id="PTHR38011">
    <property type="entry name" value="DIHYDROFOLATE REDUCTASE FAMILY PROTEIN (AFU_ORTHOLOGUE AFUA_8G06820)"/>
    <property type="match status" value="1"/>
</dbReference>
<keyword evidence="3" id="KW-0560">Oxidoreductase</keyword>
<dbReference type="EMBL" id="CP002838">
    <property type="protein sequence ID" value="AEM38266.1"/>
    <property type="molecule type" value="Genomic_DNA"/>
</dbReference>
<evidence type="ECO:0000256" key="1">
    <source>
        <dbReference type="ARBA" id="ARBA00005104"/>
    </source>
</evidence>
<dbReference type="InterPro" id="IPR024072">
    <property type="entry name" value="DHFR-like_dom_sf"/>
</dbReference>
<keyword evidence="2" id="KW-0521">NADP</keyword>
<comment type="pathway">
    <text evidence="1">Cofactor biosynthesis; riboflavin biosynthesis.</text>
</comment>
<dbReference type="Proteomes" id="UP000001037">
    <property type="component" value="Chromosome"/>
</dbReference>
<dbReference type="OrthoDB" id="15112at2157"/>
<dbReference type="AlphaFoldDB" id="G0EG18"/>
<dbReference type="FunCoup" id="G0EG18">
    <property type="interactions" value="71"/>
</dbReference>
<dbReference type="Gene3D" id="3.40.430.10">
    <property type="entry name" value="Dihydrofolate Reductase, subunit A"/>
    <property type="match status" value="1"/>
</dbReference>
<dbReference type="HOGENOM" id="CLU_036590_4_1_2"/>
<evidence type="ECO:0000259" key="4">
    <source>
        <dbReference type="Pfam" id="PF01872"/>
    </source>
</evidence>
<dbReference type="GO" id="GO:0008703">
    <property type="term" value="F:5-amino-6-(5-phosphoribosylamino)uracil reductase activity"/>
    <property type="evidence" value="ECO:0007669"/>
    <property type="project" value="InterPro"/>
</dbReference>
<dbReference type="PROSITE" id="PS51257">
    <property type="entry name" value="PROKAR_LIPOPROTEIN"/>
    <property type="match status" value="1"/>
</dbReference>